<dbReference type="GO" id="GO:0031672">
    <property type="term" value="C:A band"/>
    <property type="evidence" value="ECO:0007669"/>
    <property type="project" value="UniProtKB-ARBA"/>
</dbReference>
<dbReference type="SUPFAM" id="SSF46966">
    <property type="entry name" value="Spectrin repeat"/>
    <property type="match status" value="1"/>
</dbReference>
<dbReference type="FunFam" id="2.60.40.10:FF:000080">
    <property type="entry name" value="Myosin light chain kinase, smooth muscle"/>
    <property type="match status" value="1"/>
</dbReference>
<dbReference type="AlphaFoldDB" id="A0A158Q5A5"/>
<sequence>MDEPTMTTISTIAIRAANSTIVVAFLKSIGFISLRIDEMHPRMLEIGEDTNQTSALINIHDDLMRRLKSKEDQVEELLARADNLVTQQKPPDVVVYEAMAESLGTTWKELNRQLLMRGFLLEETLKFYTLAEKHAKITSDIRELIQATNDCLRMTNLNDYVGNVQKQINDQIDITAAAINNGADIITQIRLLGSMADNVERSQETADACLIIEKIMLKMAGEWEELEELWKIERSKLETQIDQSGTILAHIEEIASWLCNARAQLKVGRDLNSIYQQTLHQKNTLNGIVCSLESDHFNSELNGRGVHLQNEIENFIREIKMKKDALDNIQNFVTNAEAVLHQLDYMEADMRSANAAMAGELAPLARQKVGAVVDEGQKFLYLDNRVPKLISTVQYRLQQIEELSNERISAASMLVTNKLDGFEFWLRSVESFLISHNRMGSNFHDAYEFFSSYNKFVLKIIEKEAELNALASSHSHEFNEEQRKYFHETRKKFENLKKLVESRIQLGDNFLQVHKFARELEGSFDSLNALINSNRNFSNEKLITQMKSVFQLIEETLTQERFQGEKFIETALSVGSTDFDLNINEGIDSIKAILKEHEKRRVSITNKWKNWQIAKSQEKKFIQMWQDETVEIIRIMQEKLCNKSAITREREELKKKMDEVIRSLPFQRKKIQEATKISQQIESIEDYEKIEKMKRVQKEIEDNLMNLRKRIETTEELAIEEVSWHNILGENELCHVELKQRKIHFREVTRAPQLITCLTDANIDEGSRFEFAAKIYSQETPVIRWFKDGRDVRDNTDYRTSYINGVASLTIEETFVEDTAVYTIRVENGAGVAESSAKLVVKSRSESQNEEQSKPRVIRQLRNLSINEGQNAVLDCVLYGLPEPKVIWYKEEETIKESGRIKLLFEGDHCSLNISEAVLSDSGLYTVKASNICGETTTFCRLIVQPLAKLAPPQVSPKPRLLHRLPSFEPPLSNQIVKEGQRCMLQVRILGEPKPFVYWKFNDSPIHASEDFKVTDETNGWNRLIIENAQEKHAGMYTAIAENEVGEARCGATLVVELPQMSPLPETIQTTTPYSEGFWSDTALLASPTPPPIPKHRYRIEFDECTEKEVNEIGNKKRFFREFFLRTSAVEWRMQKLLWGRRFELAEVAEQKRVNIFTHIYILGYSITATAPEFIRPFQNEYIINEGERFKADCLMVGNPRPKVHWYFNDKIIDVNFKFCSLVNTGDTYSISFEPAVMDNTGIYKMTAENIRGKTESVFIVRVEPRSFVQSKPVSTEHVQISEEFGAYEYEQQIPSHRSLPKQCVDNEFDIYKERRQASKQPPHSTRLATPPPAKKQTLQHTQEQIFHEQYEIEESWRVAGRPPHFTQTLVSAVAACGDVAKFEGVVTGWPTPEVCWSKDGISISKQILPELHFSNIGGRVSLTFLSAQLEHAGKYMCTARNASGIATSSAQLVVRPKTVAPDFVRRLISEEVAEGERLKWTVQITGDPVPNVTWLRDGQVIPNCDEVRLIDEGNGLHSMIIMKVELADSGQFTCLAENIAGEARSTADLVVRPVGAGPGNYFHVTKVYML</sequence>
<dbReference type="SUPFAM" id="SSF48726">
    <property type="entry name" value="Immunoglobulin"/>
    <property type="match status" value="6"/>
</dbReference>
<comment type="similarity">
    <text evidence="2">Belongs to the protein kinase superfamily. CAMK Ser/Thr protein kinase family.</text>
</comment>
<evidence type="ECO:0000256" key="7">
    <source>
        <dbReference type="SAM" id="Coils"/>
    </source>
</evidence>
<keyword evidence="3" id="KW-0963">Cytoplasm</keyword>
<dbReference type="GO" id="GO:0045989">
    <property type="term" value="P:positive regulation of striated muscle contraction"/>
    <property type="evidence" value="ECO:0007669"/>
    <property type="project" value="UniProtKB-ARBA"/>
</dbReference>
<reference evidence="10 12" key="2">
    <citation type="submission" date="2018-11" db="EMBL/GenBank/DDBJ databases">
        <authorList>
            <consortium name="Pathogen Informatics"/>
        </authorList>
    </citation>
    <scope>NUCLEOTIDE SEQUENCE [LARGE SCALE GENOMIC DNA]</scope>
</reference>
<dbReference type="Pfam" id="PF25101">
    <property type="entry name" value="Spectrin_7"/>
    <property type="match status" value="1"/>
</dbReference>
<organism evidence="11 13">
    <name type="scientific">Dracunculus medinensis</name>
    <name type="common">Guinea worm</name>
    <dbReference type="NCBI Taxonomy" id="318479"/>
    <lineage>
        <taxon>Eukaryota</taxon>
        <taxon>Metazoa</taxon>
        <taxon>Ecdysozoa</taxon>
        <taxon>Nematoda</taxon>
        <taxon>Chromadorea</taxon>
        <taxon>Rhabditida</taxon>
        <taxon>Spirurina</taxon>
        <taxon>Dracunculoidea</taxon>
        <taxon>Dracunculidae</taxon>
        <taxon>Dracunculus</taxon>
    </lineage>
</organism>
<dbReference type="Gene3D" id="2.60.40.10">
    <property type="entry name" value="Immunoglobulins"/>
    <property type="match status" value="6"/>
</dbReference>
<feature type="domain" description="Ig-like" evidence="9">
    <location>
        <begin position="1364"/>
        <end position="1454"/>
    </location>
</feature>
<evidence type="ECO:0000313" key="10">
    <source>
        <dbReference type="EMBL" id="VDN51543.1"/>
    </source>
</evidence>
<feature type="domain" description="Ig-like" evidence="9">
    <location>
        <begin position="1172"/>
        <end position="1257"/>
    </location>
</feature>
<dbReference type="InterPro" id="IPR036179">
    <property type="entry name" value="Ig-like_dom_sf"/>
</dbReference>
<dbReference type="Proteomes" id="UP000274756">
    <property type="component" value="Unassembled WGS sequence"/>
</dbReference>
<dbReference type="SMART" id="SM00409">
    <property type="entry name" value="IG"/>
    <property type="match status" value="6"/>
</dbReference>
<evidence type="ECO:0000256" key="1">
    <source>
        <dbReference type="ARBA" id="ARBA00004657"/>
    </source>
</evidence>
<dbReference type="InterPro" id="IPR007110">
    <property type="entry name" value="Ig-like_dom"/>
</dbReference>
<feature type="region of interest" description="Disordered" evidence="8">
    <location>
        <begin position="1315"/>
        <end position="1335"/>
    </location>
</feature>
<feature type="compositionally biased region" description="Polar residues" evidence="8">
    <location>
        <begin position="1319"/>
        <end position="1328"/>
    </location>
</feature>
<evidence type="ECO:0000256" key="8">
    <source>
        <dbReference type="SAM" id="MobiDB-lite"/>
    </source>
</evidence>
<dbReference type="PANTHER" id="PTHR13817">
    <property type="entry name" value="TITIN"/>
    <property type="match status" value="1"/>
</dbReference>
<keyword evidence="7" id="KW-0175">Coiled coil</keyword>
<dbReference type="Pfam" id="PF25075">
    <property type="entry name" value="DUF7799"/>
    <property type="match status" value="1"/>
</dbReference>
<dbReference type="InterPro" id="IPR013783">
    <property type="entry name" value="Ig-like_fold"/>
</dbReference>
<dbReference type="Pfam" id="PF07679">
    <property type="entry name" value="I-set"/>
    <property type="match status" value="6"/>
</dbReference>
<protein>
    <submittedName>
        <fullName evidence="13">Titin</fullName>
    </submittedName>
</protein>
<dbReference type="SMART" id="SM00150">
    <property type="entry name" value="SPEC"/>
    <property type="match status" value="2"/>
</dbReference>
<dbReference type="Gene3D" id="1.20.58.60">
    <property type="match status" value="2"/>
</dbReference>
<evidence type="ECO:0000256" key="6">
    <source>
        <dbReference type="ARBA" id="ARBA00023319"/>
    </source>
</evidence>
<dbReference type="InterPro" id="IPR056701">
    <property type="entry name" value="DUF7799"/>
</dbReference>
<comment type="subcellular location">
    <subcellularLocation>
        <location evidence="1">Cytoplasm</location>
        <location evidence="1">Myofibril</location>
    </subcellularLocation>
</comment>
<keyword evidence="4" id="KW-0677">Repeat</keyword>
<feature type="domain" description="Ig-like" evidence="9">
    <location>
        <begin position="953"/>
        <end position="1055"/>
    </location>
</feature>
<feature type="coiled-coil region" evidence="7">
    <location>
        <begin position="690"/>
        <end position="717"/>
    </location>
</feature>
<feature type="domain" description="Ig-like" evidence="9">
    <location>
        <begin position="855"/>
        <end position="931"/>
    </location>
</feature>
<dbReference type="InterPro" id="IPR003599">
    <property type="entry name" value="Ig_sub"/>
</dbReference>
<accession>A0A158Q5A5</accession>
<dbReference type="PANTHER" id="PTHR13817:SF164">
    <property type="entry name" value="ZORMIN, ISOFORM J"/>
    <property type="match status" value="1"/>
</dbReference>
<proteinExistence type="inferred from homology"/>
<evidence type="ECO:0000256" key="2">
    <source>
        <dbReference type="ARBA" id="ARBA00006692"/>
    </source>
</evidence>
<feature type="coiled-coil region" evidence="7">
    <location>
        <begin position="60"/>
        <end position="87"/>
    </location>
</feature>
<feature type="domain" description="Ig-like" evidence="9">
    <location>
        <begin position="752"/>
        <end position="840"/>
    </location>
</feature>
<evidence type="ECO:0000256" key="3">
    <source>
        <dbReference type="ARBA" id="ARBA00022490"/>
    </source>
</evidence>
<dbReference type="Proteomes" id="UP000038040">
    <property type="component" value="Unplaced"/>
</dbReference>
<dbReference type="FunFam" id="2.60.40.10:FF:000425">
    <property type="entry name" value="Myosin light chain kinase"/>
    <property type="match status" value="2"/>
</dbReference>
<dbReference type="GO" id="GO:0060298">
    <property type="term" value="P:positive regulation of sarcomere organization"/>
    <property type="evidence" value="ECO:0007669"/>
    <property type="project" value="UniProtKB-ARBA"/>
</dbReference>
<dbReference type="OrthoDB" id="114660at2759"/>
<keyword evidence="12" id="KW-1185">Reference proteome</keyword>
<keyword evidence="5" id="KW-1015">Disulfide bond</keyword>
<feature type="coiled-coil region" evidence="7">
    <location>
        <begin position="636"/>
        <end position="663"/>
    </location>
</feature>
<evidence type="ECO:0000313" key="11">
    <source>
        <dbReference type="Proteomes" id="UP000038040"/>
    </source>
</evidence>
<dbReference type="GO" id="GO:0040017">
    <property type="term" value="P:positive regulation of locomotion"/>
    <property type="evidence" value="ECO:0007669"/>
    <property type="project" value="UniProtKB-ARBA"/>
</dbReference>
<reference evidence="13" key="1">
    <citation type="submission" date="2016-04" db="UniProtKB">
        <authorList>
            <consortium name="WormBaseParasite"/>
        </authorList>
    </citation>
    <scope>IDENTIFICATION</scope>
</reference>
<evidence type="ECO:0000313" key="13">
    <source>
        <dbReference type="WBParaSite" id="DME_0000690201-mRNA-1"/>
    </source>
</evidence>
<dbReference type="EMBL" id="UYYG01000023">
    <property type="protein sequence ID" value="VDN51543.1"/>
    <property type="molecule type" value="Genomic_DNA"/>
</dbReference>
<dbReference type="InterPro" id="IPR058157">
    <property type="entry name" value="Spectrin_met"/>
</dbReference>
<dbReference type="InterPro" id="IPR013098">
    <property type="entry name" value="Ig_I-set"/>
</dbReference>
<evidence type="ECO:0000313" key="12">
    <source>
        <dbReference type="Proteomes" id="UP000274756"/>
    </source>
</evidence>
<name>A0A158Q5A5_DRAME</name>
<dbReference type="FunFam" id="2.60.40.10:FF:000107">
    <property type="entry name" value="Myosin, light chain kinase a"/>
    <property type="match status" value="1"/>
</dbReference>
<dbReference type="GO" id="GO:0019899">
    <property type="term" value="F:enzyme binding"/>
    <property type="evidence" value="ECO:0007669"/>
    <property type="project" value="UniProtKB-ARBA"/>
</dbReference>
<dbReference type="InterPro" id="IPR018159">
    <property type="entry name" value="Spectrin/alpha-actinin"/>
</dbReference>
<dbReference type="FunFam" id="2.60.40.10:FF:000032">
    <property type="entry name" value="palladin isoform X1"/>
    <property type="match status" value="1"/>
</dbReference>
<dbReference type="PROSITE" id="PS50835">
    <property type="entry name" value="IG_LIKE"/>
    <property type="match status" value="6"/>
</dbReference>
<dbReference type="STRING" id="318479.A0A158Q5A5"/>
<dbReference type="SMART" id="SM00408">
    <property type="entry name" value="IGc2"/>
    <property type="match status" value="6"/>
</dbReference>
<dbReference type="InterPro" id="IPR003598">
    <property type="entry name" value="Ig_sub2"/>
</dbReference>
<dbReference type="WBParaSite" id="DME_0000690201-mRNA-1">
    <property type="protein sequence ID" value="DME_0000690201-mRNA-1"/>
    <property type="gene ID" value="DME_0000690201"/>
</dbReference>
<keyword evidence="6" id="KW-0393">Immunoglobulin domain</keyword>
<gene>
    <name evidence="10" type="ORF">DME_LOCUS1516</name>
</gene>
<dbReference type="InterPro" id="IPR050964">
    <property type="entry name" value="Striated_Muscle_Regulatory"/>
</dbReference>
<evidence type="ECO:0000259" key="9">
    <source>
        <dbReference type="PROSITE" id="PS50835"/>
    </source>
</evidence>
<evidence type="ECO:0000256" key="5">
    <source>
        <dbReference type="ARBA" id="ARBA00023157"/>
    </source>
</evidence>
<feature type="domain" description="Ig-like" evidence="9">
    <location>
        <begin position="1462"/>
        <end position="1551"/>
    </location>
</feature>
<evidence type="ECO:0000256" key="4">
    <source>
        <dbReference type="ARBA" id="ARBA00022737"/>
    </source>
</evidence>